<accession>A0A369KU81</accession>
<organism evidence="2 3">
    <name type="scientific">Spirobacillus cienkowskii</name>
    <dbReference type="NCBI Taxonomy" id="495820"/>
    <lineage>
        <taxon>Bacteria</taxon>
        <taxon>Pseudomonadati</taxon>
        <taxon>Bdellovibrionota</taxon>
        <taxon>Oligoflexia</taxon>
        <taxon>Silvanigrellales</taxon>
        <taxon>Spirobacillus</taxon>
    </lineage>
</organism>
<dbReference type="RefSeq" id="WP_338636132.1">
    <property type="nucleotide sequence ID" value="NZ_CP146516.1"/>
</dbReference>
<dbReference type="InterPro" id="IPR000873">
    <property type="entry name" value="AMP-dep_synth/lig_dom"/>
</dbReference>
<feature type="domain" description="AMP-dependent synthetase/ligase" evidence="1">
    <location>
        <begin position="43"/>
        <end position="239"/>
    </location>
</feature>
<dbReference type="Pfam" id="PF00501">
    <property type="entry name" value="AMP-binding"/>
    <property type="match status" value="1"/>
</dbReference>
<dbReference type="PANTHER" id="PTHR43201">
    <property type="entry name" value="ACYL-COA SYNTHETASE"/>
    <property type="match status" value="1"/>
</dbReference>
<dbReference type="SUPFAM" id="SSF56801">
    <property type="entry name" value="Acetyl-CoA synthetase-like"/>
    <property type="match status" value="1"/>
</dbReference>
<dbReference type="PANTHER" id="PTHR43201:SF32">
    <property type="entry name" value="2-SUCCINYLBENZOATE--COA LIGASE, CHLOROPLASTIC_PEROXISOMAL"/>
    <property type="match status" value="1"/>
</dbReference>
<dbReference type="AlphaFoldDB" id="A0A369KU81"/>
<proteinExistence type="predicted"/>
<protein>
    <recommendedName>
        <fullName evidence="1">AMP-dependent synthetase/ligase domain-containing protein</fullName>
    </recommendedName>
</protein>
<sequence length="400" mass="45293">MVEIDWTSKESLFLYNSKLSLIKNFDFKDIIKICDLNGHIFIATSGSTAMNPEDIKFVALKKLAILESAKSVVDHLEYKSNDTILNILPYFHISGLANYARSYISGCKIVDLYSDNLKWNPHYFVSEAQKINATITSLVPTQIFDIVKENLKSPKSLRAVVVGGGAISFDLYVKARELFWNILPSYGMTECGSQIATAAVDFVWDSEFPKLDIMKHLIVKINETGNICIAGNSLFSGYLLINDNKLSFKDFQLENLNENTKIKPTKFLETSDIGSIIDNKLCVYGRGDNVVKVLGESVSLGKLNSILDAIKLELNLKYDVIISSIKDERCENKIIFIFEEECNFDLNKLRIIIDEFNKKVFPFEKAKIFYLVKNIPKTSLGKIKSSQLLNLIKNSCFYEL</sequence>
<dbReference type="GO" id="GO:0031956">
    <property type="term" value="F:medium-chain fatty acid-CoA ligase activity"/>
    <property type="evidence" value="ECO:0007669"/>
    <property type="project" value="TreeGrafter"/>
</dbReference>
<name>A0A369KU81_9BACT</name>
<dbReference type="Gene3D" id="3.30.300.30">
    <property type="match status" value="1"/>
</dbReference>
<dbReference type="InterPro" id="IPR042099">
    <property type="entry name" value="ANL_N_sf"/>
</dbReference>
<comment type="caution">
    <text evidence="2">The sequence shown here is derived from an EMBL/GenBank/DDBJ whole genome shotgun (WGS) entry which is preliminary data.</text>
</comment>
<dbReference type="InterPro" id="IPR045851">
    <property type="entry name" value="AMP-bd_C_sf"/>
</dbReference>
<dbReference type="GO" id="GO:0006631">
    <property type="term" value="P:fatty acid metabolic process"/>
    <property type="evidence" value="ECO:0007669"/>
    <property type="project" value="TreeGrafter"/>
</dbReference>
<evidence type="ECO:0000313" key="3">
    <source>
        <dbReference type="Proteomes" id="UP000253934"/>
    </source>
</evidence>
<dbReference type="EMBL" id="QOVW01000006">
    <property type="protein sequence ID" value="RDB37162.1"/>
    <property type="molecule type" value="Genomic_DNA"/>
</dbReference>
<evidence type="ECO:0000259" key="1">
    <source>
        <dbReference type="Pfam" id="PF00501"/>
    </source>
</evidence>
<dbReference type="Proteomes" id="UP000253934">
    <property type="component" value="Unassembled WGS sequence"/>
</dbReference>
<evidence type="ECO:0000313" key="2">
    <source>
        <dbReference type="EMBL" id="RDB37162.1"/>
    </source>
</evidence>
<gene>
    <name evidence="2" type="ORF">DCC88_01345</name>
</gene>
<dbReference type="Gene3D" id="3.40.50.12780">
    <property type="entry name" value="N-terminal domain of ligase-like"/>
    <property type="match status" value="1"/>
</dbReference>
<reference evidence="2" key="1">
    <citation type="submission" date="2018-04" db="EMBL/GenBank/DDBJ databases">
        <title>Draft genome sequence of the Candidatus Spirobacillus cienkowskii, a pathogen of freshwater Daphnia species, reconstructed from hemolymph metagenomic reads.</title>
        <authorList>
            <person name="Bresciani L."/>
            <person name="Lemos L.N."/>
            <person name="Wale N."/>
            <person name="Lin J.Y."/>
            <person name="Fernandes G.R."/>
            <person name="Duffy M.A."/>
            <person name="Rodrigues J.M."/>
        </authorList>
    </citation>
    <scope>NUCLEOTIDE SEQUENCE [LARGE SCALE GENOMIC DNA]</scope>
    <source>
        <strain evidence="2">Binning01</strain>
    </source>
</reference>
<keyword evidence="3" id="KW-1185">Reference proteome</keyword>